<dbReference type="GO" id="GO:0000166">
    <property type="term" value="F:nucleotide binding"/>
    <property type="evidence" value="ECO:0007669"/>
    <property type="project" value="InterPro"/>
</dbReference>
<evidence type="ECO:0000313" key="3">
    <source>
        <dbReference type="EMBL" id="KXK64108.1"/>
    </source>
</evidence>
<dbReference type="Gene3D" id="3.30.360.10">
    <property type="entry name" value="Dihydrodipicolinate Reductase, domain 2"/>
    <property type="match status" value="1"/>
</dbReference>
<sequence length="342" mass="37803">MIKMAVIGAGLWAQEHGRIFNEMEGAAPVAICDLDRTRAEKFAAMFGIGDDQIYTDHKEMLAKSGCDAVSIVTPDFLHTEVACDCADAGKHMLIEKPLATRRDDVFRILDAAAKNKVRIMVDMHNRWSPPFNNVKAILDSKKYGDPVNAYFRLNDVKSVATDMLSWASKSSILWFLGSHSLDTLSWLLDSRPREVYALSSRGVLDGLGVDTVDVYQTSIRYENGVIAQMENGWITPNGNPCVNDIKFNVVCARGKMDIDASSNNLLQVTGDDRMDTGDCIVSNQVFGHHKGFAYESIRSFLKKLESGEEFFVSLEDSARVVLALLAVMESAETGKIVTCETV</sequence>
<dbReference type="KEGG" id="cmiu:B1H56_13515"/>
<gene>
    <name evidence="3" type="ORF">HMPREF3293_03156</name>
</gene>
<evidence type="ECO:0000259" key="2">
    <source>
        <dbReference type="Pfam" id="PF22725"/>
    </source>
</evidence>
<feature type="domain" description="Gfo/Idh/MocA-like oxidoreductase N-terminal" evidence="1">
    <location>
        <begin position="2"/>
        <end position="122"/>
    </location>
</feature>
<dbReference type="InterPro" id="IPR055170">
    <property type="entry name" value="GFO_IDH_MocA-like_dom"/>
</dbReference>
<evidence type="ECO:0000259" key="1">
    <source>
        <dbReference type="Pfam" id="PF01408"/>
    </source>
</evidence>
<accession>A0A136Q095</accession>
<dbReference type="RefSeq" id="WP_066522755.1">
    <property type="nucleotide sequence ID" value="NZ_CABMOF010000010.1"/>
</dbReference>
<dbReference type="Gene3D" id="3.40.50.720">
    <property type="entry name" value="NAD(P)-binding Rossmann-like Domain"/>
    <property type="match status" value="1"/>
</dbReference>
<dbReference type="InterPro" id="IPR051450">
    <property type="entry name" value="Gfo/Idh/MocA_Oxidoreductases"/>
</dbReference>
<dbReference type="PANTHER" id="PTHR43377">
    <property type="entry name" value="BILIVERDIN REDUCTASE A"/>
    <property type="match status" value="1"/>
</dbReference>
<dbReference type="EMBL" id="LSZW01000067">
    <property type="protein sequence ID" value="KXK64108.1"/>
    <property type="molecule type" value="Genomic_DNA"/>
</dbReference>
<dbReference type="Pfam" id="PF22725">
    <property type="entry name" value="GFO_IDH_MocA_C3"/>
    <property type="match status" value="1"/>
</dbReference>
<reference evidence="3 4" key="1">
    <citation type="submission" date="2016-02" db="EMBL/GenBank/DDBJ databases">
        <authorList>
            <person name="Wen L."/>
            <person name="He K."/>
            <person name="Yang H."/>
        </authorList>
    </citation>
    <scope>NUCLEOTIDE SEQUENCE [LARGE SCALE GENOMIC DNA]</scope>
    <source>
        <strain evidence="3 4">DSM 22607</strain>
    </source>
</reference>
<proteinExistence type="predicted"/>
<name>A0A136Q095_9FIRM</name>
<dbReference type="STRING" id="626937.HMPREF3293_03156"/>
<dbReference type="AlphaFoldDB" id="A0A136Q095"/>
<dbReference type="InterPro" id="IPR000683">
    <property type="entry name" value="Gfo/Idh/MocA-like_OxRdtase_N"/>
</dbReference>
<evidence type="ECO:0000313" key="4">
    <source>
        <dbReference type="Proteomes" id="UP000070366"/>
    </source>
</evidence>
<dbReference type="OrthoDB" id="9783105at2"/>
<dbReference type="InterPro" id="IPR036291">
    <property type="entry name" value="NAD(P)-bd_dom_sf"/>
</dbReference>
<dbReference type="SUPFAM" id="SSF55347">
    <property type="entry name" value="Glyceraldehyde-3-phosphate dehydrogenase-like, C-terminal domain"/>
    <property type="match status" value="1"/>
</dbReference>
<protein>
    <submittedName>
        <fullName evidence="3">Oxidoreductase, NAD-binding domain protein</fullName>
    </submittedName>
</protein>
<feature type="domain" description="GFO/IDH/MocA-like oxidoreductase" evidence="2">
    <location>
        <begin position="132"/>
        <end position="256"/>
    </location>
</feature>
<dbReference type="Proteomes" id="UP000070366">
    <property type="component" value="Unassembled WGS sequence"/>
</dbReference>
<dbReference type="Pfam" id="PF01408">
    <property type="entry name" value="GFO_IDH_MocA"/>
    <property type="match status" value="1"/>
</dbReference>
<keyword evidence="4" id="KW-1185">Reference proteome</keyword>
<dbReference type="PATRIC" id="fig|626937.4.peg.3107"/>
<dbReference type="SUPFAM" id="SSF51735">
    <property type="entry name" value="NAD(P)-binding Rossmann-fold domains"/>
    <property type="match status" value="1"/>
</dbReference>
<comment type="caution">
    <text evidence="3">The sequence shown here is derived from an EMBL/GenBank/DDBJ whole genome shotgun (WGS) entry which is preliminary data.</text>
</comment>
<organism evidence="3 4">
    <name type="scientific">Christensenella minuta</name>
    <dbReference type="NCBI Taxonomy" id="626937"/>
    <lineage>
        <taxon>Bacteria</taxon>
        <taxon>Bacillati</taxon>
        <taxon>Bacillota</taxon>
        <taxon>Clostridia</taxon>
        <taxon>Christensenellales</taxon>
        <taxon>Christensenellaceae</taxon>
        <taxon>Christensenella</taxon>
    </lineage>
</organism>
<dbReference type="PANTHER" id="PTHR43377:SF1">
    <property type="entry name" value="BILIVERDIN REDUCTASE A"/>
    <property type="match status" value="1"/>
</dbReference>